<organism evidence="3 4">
    <name type="scientific">Meripilus lineatus</name>
    <dbReference type="NCBI Taxonomy" id="2056292"/>
    <lineage>
        <taxon>Eukaryota</taxon>
        <taxon>Fungi</taxon>
        <taxon>Dikarya</taxon>
        <taxon>Basidiomycota</taxon>
        <taxon>Agaricomycotina</taxon>
        <taxon>Agaricomycetes</taxon>
        <taxon>Polyporales</taxon>
        <taxon>Meripilaceae</taxon>
        <taxon>Meripilus</taxon>
    </lineage>
</organism>
<evidence type="ECO:0000313" key="4">
    <source>
        <dbReference type="Proteomes" id="UP001212997"/>
    </source>
</evidence>
<dbReference type="AlphaFoldDB" id="A0AAD5UNS8"/>
<protein>
    <submittedName>
        <fullName evidence="3">Uncharacterized protein</fullName>
    </submittedName>
</protein>
<name>A0AAD5UNS8_9APHY</name>
<accession>A0AAD5UNS8</accession>
<feature type="compositionally biased region" description="Basic residues" evidence="1">
    <location>
        <begin position="122"/>
        <end position="131"/>
    </location>
</feature>
<keyword evidence="2" id="KW-0732">Signal</keyword>
<evidence type="ECO:0000313" key="3">
    <source>
        <dbReference type="EMBL" id="KAJ3473428.1"/>
    </source>
</evidence>
<dbReference type="EMBL" id="JANAWD010001399">
    <property type="protein sequence ID" value="KAJ3473428.1"/>
    <property type="molecule type" value="Genomic_DNA"/>
</dbReference>
<reference evidence="3" key="1">
    <citation type="submission" date="2022-07" db="EMBL/GenBank/DDBJ databases">
        <title>Genome Sequence of Physisporinus lineatus.</title>
        <authorList>
            <person name="Buettner E."/>
        </authorList>
    </citation>
    <scope>NUCLEOTIDE SEQUENCE</scope>
    <source>
        <strain evidence="3">VT162</strain>
    </source>
</reference>
<feature type="chain" id="PRO_5041963879" evidence="2">
    <location>
        <begin position="23"/>
        <end position="154"/>
    </location>
</feature>
<sequence>MRLSTSITLALAAAAAALPVLAAPADDLVARARKGGKGQKCGKGDGIVRHSRSGGCPGLPNHLHGRDLFDEFAVRDITPDLEAGESVELEARGLHGSGQRGRPQRSGGHNSHMKGPSGRGHGPARHRKSPNHRYALDVVLPYLSADKSLQERIR</sequence>
<evidence type="ECO:0000256" key="2">
    <source>
        <dbReference type="SAM" id="SignalP"/>
    </source>
</evidence>
<proteinExistence type="predicted"/>
<dbReference type="Proteomes" id="UP001212997">
    <property type="component" value="Unassembled WGS sequence"/>
</dbReference>
<keyword evidence="4" id="KW-1185">Reference proteome</keyword>
<evidence type="ECO:0000256" key="1">
    <source>
        <dbReference type="SAM" id="MobiDB-lite"/>
    </source>
</evidence>
<feature type="region of interest" description="Disordered" evidence="1">
    <location>
        <begin position="83"/>
        <end position="133"/>
    </location>
</feature>
<gene>
    <name evidence="3" type="ORF">NLI96_g13005</name>
</gene>
<feature type="signal peptide" evidence="2">
    <location>
        <begin position="1"/>
        <end position="22"/>
    </location>
</feature>
<comment type="caution">
    <text evidence="3">The sequence shown here is derived from an EMBL/GenBank/DDBJ whole genome shotgun (WGS) entry which is preliminary data.</text>
</comment>